<accession>A0A6C0ITX6</accession>
<name>A0A6C0ITX6_9ZZZZ</name>
<dbReference type="InterPro" id="IPR036397">
    <property type="entry name" value="RNaseH_sf"/>
</dbReference>
<dbReference type="InterPro" id="IPR012337">
    <property type="entry name" value="RNaseH-like_sf"/>
</dbReference>
<evidence type="ECO:0008006" key="2">
    <source>
        <dbReference type="Google" id="ProtNLM"/>
    </source>
</evidence>
<dbReference type="AlphaFoldDB" id="A0A6C0ITX6"/>
<protein>
    <recommendedName>
        <fullName evidence="2">Mitochondrial resolvase Ydc2 catalytic domain-containing protein</fullName>
    </recommendedName>
</protein>
<dbReference type="GO" id="GO:0003676">
    <property type="term" value="F:nucleic acid binding"/>
    <property type="evidence" value="ECO:0007669"/>
    <property type="project" value="InterPro"/>
</dbReference>
<dbReference type="Gene3D" id="3.30.420.10">
    <property type="entry name" value="Ribonuclease H-like superfamily/Ribonuclease H"/>
    <property type="match status" value="1"/>
</dbReference>
<reference evidence="1" key="1">
    <citation type="journal article" date="2020" name="Nature">
        <title>Giant virus diversity and host interactions through global metagenomics.</title>
        <authorList>
            <person name="Schulz F."/>
            <person name="Roux S."/>
            <person name="Paez-Espino D."/>
            <person name="Jungbluth S."/>
            <person name="Walsh D.A."/>
            <person name="Denef V.J."/>
            <person name="McMahon K.D."/>
            <person name="Konstantinidis K.T."/>
            <person name="Eloe-Fadrosh E.A."/>
            <person name="Kyrpides N.C."/>
            <person name="Woyke T."/>
        </authorList>
    </citation>
    <scope>NUCLEOTIDE SEQUENCE</scope>
    <source>
        <strain evidence="1">GVMAG-M-3300024302-11</strain>
    </source>
</reference>
<sequence>MKVLSWDVGIINLSFCLIEYADEQWEILDWGIINLTDREKFKCLSCGKNASCYTDISNNEAYYCKKHLPKDLTPPEFENYFTENKNNKCSWSTEKNSCDKKSKYCSNDTQLTNVSYCNSHAKSVFKKITEQYTIKPIKKKSVGCLSSDDLKHELVRKLELKKSFLEADIVLIENQPSMKNPKMKSISSTIYDYYLIRGIFDKEITKSKINRVKFMSPSNKLKLADDGDTKKLVKLKGDSAKTYKLTKSLGIKYCKEMIEPFENWKIVFNSHTKKDDLADSFLQGMYYFNEMM</sequence>
<organism evidence="1">
    <name type="scientific">viral metagenome</name>
    <dbReference type="NCBI Taxonomy" id="1070528"/>
    <lineage>
        <taxon>unclassified sequences</taxon>
        <taxon>metagenomes</taxon>
        <taxon>organismal metagenomes</taxon>
    </lineage>
</organism>
<proteinExistence type="predicted"/>
<dbReference type="EMBL" id="MN740265">
    <property type="protein sequence ID" value="QHT96714.1"/>
    <property type="molecule type" value="Genomic_DNA"/>
</dbReference>
<dbReference type="SUPFAM" id="SSF53098">
    <property type="entry name" value="Ribonuclease H-like"/>
    <property type="match status" value="2"/>
</dbReference>
<evidence type="ECO:0000313" key="1">
    <source>
        <dbReference type="EMBL" id="QHT96714.1"/>
    </source>
</evidence>